<dbReference type="RefSeq" id="WP_034434819.1">
    <property type="nucleotide sequence ID" value="NZ_CBTK010000255.1"/>
</dbReference>
<reference evidence="2 3" key="1">
    <citation type="journal article" date="2014" name="ISME J.">
        <title>Candidatus Competibacter-lineage genomes retrieved from metagenomes reveal functional metabolic diversity.</title>
        <authorList>
            <person name="McIlroy S.J."/>
            <person name="Albertsen M."/>
            <person name="Andresen E.K."/>
            <person name="Saunders A.M."/>
            <person name="Kristiansen R."/>
            <person name="Stokholm-Bjerregaard M."/>
            <person name="Nielsen K.L."/>
            <person name="Nielsen P.H."/>
        </authorList>
    </citation>
    <scope>NUCLEOTIDE SEQUENCE [LARGE SCALE GENOMIC DNA]</scope>
    <source>
        <strain evidence="2 3">Run_B_J11</strain>
    </source>
</reference>
<proteinExistence type="predicted"/>
<dbReference type="OrthoDB" id="583339at2"/>
<organism evidence="2 3">
    <name type="scientific">Candidatus Contendobacter odensis Run_B_J11</name>
    <dbReference type="NCBI Taxonomy" id="1400861"/>
    <lineage>
        <taxon>Bacteria</taxon>
        <taxon>Pseudomonadati</taxon>
        <taxon>Pseudomonadota</taxon>
        <taxon>Gammaproteobacteria</taxon>
        <taxon>Candidatus Competibacteraceae</taxon>
        <taxon>Candidatus Contendibacter</taxon>
    </lineage>
</organism>
<accession>A0A7U7GDJ7</accession>
<comment type="caution">
    <text evidence="2">The sequence shown here is derived from an EMBL/GenBank/DDBJ whole genome shotgun (WGS) entry which is preliminary data.</text>
</comment>
<evidence type="ECO:0000313" key="2">
    <source>
        <dbReference type="EMBL" id="CDH46252.1"/>
    </source>
</evidence>
<name>A0A7U7GDJ7_9GAMM</name>
<keyword evidence="3" id="KW-1185">Reference proteome</keyword>
<evidence type="ECO:0000256" key="1">
    <source>
        <dbReference type="SAM" id="MobiDB-lite"/>
    </source>
</evidence>
<evidence type="ECO:0000313" key="3">
    <source>
        <dbReference type="Proteomes" id="UP000019184"/>
    </source>
</evidence>
<gene>
    <name evidence="2" type="ORF">BN874_400044</name>
</gene>
<protein>
    <submittedName>
        <fullName evidence="2">Uncharacterized protein</fullName>
    </submittedName>
</protein>
<dbReference type="AlphaFoldDB" id="A0A7U7GDJ7"/>
<dbReference type="EMBL" id="CBTK010000255">
    <property type="protein sequence ID" value="CDH46252.1"/>
    <property type="molecule type" value="Genomic_DNA"/>
</dbReference>
<dbReference type="Proteomes" id="UP000019184">
    <property type="component" value="Unassembled WGS sequence"/>
</dbReference>
<sequence>MQQGKQDVGLGDYQVRGWRGWHPHLALVMRAMRFGLEDRRLHQQPRPLLSSTDIRALLNHFLPRRDTTLEEALRQREVRHRKRQAAIDSTHRKQQLNE</sequence>
<feature type="region of interest" description="Disordered" evidence="1">
    <location>
        <begin position="77"/>
        <end position="98"/>
    </location>
</feature>